<dbReference type="AlphaFoldDB" id="A0A167Q2J0"/>
<gene>
    <name evidence="1" type="ORF">CALVIDRAFT_525397</name>
</gene>
<organism evidence="1 2">
    <name type="scientific">Calocera viscosa (strain TUFC12733)</name>
    <dbReference type="NCBI Taxonomy" id="1330018"/>
    <lineage>
        <taxon>Eukaryota</taxon>
        <taxon>Fungi</taxon>
        <taxon>Dikarya</taxon>
        <taxon>Basidiomycota</taxon>
        <taxon>Agaricomycotina</taxon>
        <taxon>Dacrymycetes</taxon>
        <taxon>Dacrymycetales</taxon>
        <taxon>Dacrymycetaceae</taxon>
        <taxon>Calocera</taxon>
    </lineage>
</organism>
<keyword evidence="2" id="KW-1185">Reference proteome</keyword>
<protein>
    <submittedName>
        <fullName evidence="1">Uncharacterized protein</fullName>
    </submittedName>
</protein>
<evidence type="ECO:0000313" key="2">
    <source>
        <dbReference type="Proteomes" id="UP000076738"/>
    </source>
</evidence>
<name>A0A167Q2J0_CALVF</name>
<sequence>MSANLTQTLSFGVHEGAAWNDATAIGGFPGVQNIKAIKTLKFMADNEVLIGVTGKTTIPGYYQNKPYLCYLKKVFQFTLAIMDTKTGNIRVEGPIGNGAGDSKYTGQTFAVEGPVLAFAGQTNSGGDPSNALTLSFFKSEQLALDKNLQ</sequence>
<reference evidence="1 2" key="1">
    <citation type="journal article" date="2016" name="Mol. Biol. Evol.">
        <title>Comparative Genomics of Early-Diverging Mushroom-Forming Fungi Provides Insights into the Origins of Lignocellulose Decay Capabilities.</title>
        <authorList>
            <person name="Nagy L.G."/>
            <person name="Riley R."/>
            <person name="Tritt A."/>
            <person name="Adam C."/>
            <person name="Daum C."/>
            <person name="Floudas D."/>
            <person name="Sun H."/>
            <person name="Yadav J.S."/>
            <person name="Pangilinan J."/>
            <person name="Larsson K.H."/>
            <person name="Matsuura K."/>
            <person name="Barry K."/>
            <person name="Labutti K."/>
            <person name="Kuo R."/>
            <person name="Ohm R.A."/>
            <person name="Bhattacharya S.S."/>
            <person name="Shirouzu T."/>
            <person name="Yoshinaga Y."/>
            <person name="Martin F.M."/>
            <person name="Grigoriev I.V."/>
            <person name="Hibbett D.S."/>
        </authorList>
    </citation>
    <scope>NUCLEOTIDE SEQUENCE [LARGE SCALE GENOMIC DNA]</scope>
    <source>
        <strain evidence="1 2">TUFC12733</strain>
    </source>
</reference>
<proteinExistence type="predicted"/>
<dbReference type="OrthoDB" id="3349613at2759"/>
<evidence type="ECO:0000313" key="1">
    <source>
        <dbReference type="EMBL" id="KZO99348.1"/>
    </source>
</evidence>
<accession>A0A167Q2J0</accession>
<dbReference type="EMBL" id="KV417272">
    <property type="protein sequence ID" value="KZO99348.1"/>
    <property type="molecule type" value="Genomic_DNA"/>
</dbReference>
<dbReference type="Proteomes" id="UP000076738">
    <property type="component" value="Unassembled WGS sequence"/>
</dbReference>